<comment type="caution">
    <text evidence="4">The sequence shown here is derived from an EMBL/GenBank/DDBJ whole genome shotgun (WGS) entry which is preliminary data.</text>
</comment>
<evidence type="ECO:0008006" key="6">
    <source>
        <dbReference type="Google" id="ProtNLM"/>
    </source>
</evidence>
<evidence type="ECO:0000256" key="1">
    <source>
        <dbReference type="SAM" id="MobiDB-lite"/>
    </source>
</evidence>
<reference evidence="4 5" key="1">
    <citation type="submission" date="2018-05" db="EMBL/GenBank/DDBJ databases">
        <title>Genome sequencing and assembly of the regulated plant pathogen Lachnellula willkommii and related sister species for the development of diagnostic species identification markers.</title>
        <authorList>
            <person name="Giroux E."/>
            <person name="Bilodeau G."/>
        </authorList>
    </citation>
    <scope>NUCLEOTIDE SEQUENCE [LARGE SCALE GENOMIC DNA]</scope>
    <source>
        <strain evidence="4 5">CBS 268.59</strain>
    </source>
</reference>
<protein>
    <recommendedName>
        <fullName evidence="6">Transmembrane protein</fullName>
    </recommendedName>
</protein>
<name>A0A8T9CLU6_9HELO</name>
<dbReference type="AlphaFoldDB" id="A0A8T9CLU6"/>
<keyword evidence="2" id="KW-0472">Membrane</keyword>
<feature type="region of interest" description="Disordered" evidence="1">
    <location>
        <begin position="172"/>
        <end position="210"/>
    </location>
</feature>
<keyword evidence="3" id="KW-0732">Signal</keyword>
<feature type="chain" id="PRO_5035746080" description="Transmembrane protein" evidence="3">
    <location>
        <begin position="21"/>
        <end position="210"/>
    </location>
</feature>
<evidence type="ECO:0000256" key="2">
    <source>
        <dbReference type="SAM" id="Phobius"/>
    </source>
</evidence>
<keyword evidence="2" id="KW-1133">Transmembrane helix</keyword>
<feature type="signal peptide" evidence="3">
    <location>
        <begin position="1"/>
        <end position="20"/>
    </location>
</feature>
<dbReference type="OrthoDB" id="5425637at2759"/>
<feature type="compositionally biased region" description="Basic and acidic residues" evidence="1">
    <location>
        <begin position="172"/>
        <end position="187"/>
    </location>
</feature>
<feature type="region of interest" description="Disordered" evidence="1">
    <location>
        <begin position="55"/>
        <end position="87"/>
    </location>
</feature>
<gene>
    <name evidence="4" type="ORF">LSUE1_G002886</name>
</gene>
<dbReference type="Proteomes" id="UP000469558">
    <property type="component" value="Unassembled WGS sequence"/>
</dbReference>
<evidence type="ECO:0000313" key="4">
    <source>
        <dbReference type="EMBL" id="TVY83663.1"/>
    </source>
</evidence>
<sequence>MRAIFLLSLLESLFFLLVTAQDSTTAFQPTPTTFVSLTPAMSSSSVLSVFSSLATSAPEQPGDGPSAGDVGSTAGSGDSEAGAAGPDSGSFTLSRGGIIAIIVVASFVCIFGIVSAVLWYIAKKRSWEVRATLRRSAKRVATALTPRRTTFPKDVHDRRNTRRSTRGLTKIDEVPNTPRAKDIEKGQSKMSSFEMTEPPKQSKWAGYFGR</sequence>
<accession>A0A8T9CLU6</accession>
<evidence type="ECO:0000313" key="5">
    <source>
        <dbReference type="Proteomes" id="UP000469558"/>
    </source>
</evidence>
<feature type="transmembrane region" description="Helical" evidence="2">
    <location>
        <begin position="98"/>
        <end position="121"/>
    </location>
</feature>
<proteinExistence type="predicted"/>
<dbReference type="EMBL" id="QGMK01000167">
    <property type="protein sequence ID" value="TVY83663.1"/>
    <property type="molecule type" value="Genomic_DNA"/>
</dbReference>
<organism evidence="4 5">
    <name type="scientific">Lachnellula suecica</name>
    <dbReference type="NCBI Taxonomy" id="602035"/>
    <lineage>
        <taxon>Eukaryota</taxon>
        <taxon>Fungi</taxon>
        <taxon>Dikarya</taxon>
        <taxon>Ascomycota</taxon>
        <taxon>Pezizomycotina</taxon>
        <taxon>Leotiomycetes</taxon>
        <taxon>Helotiales</taxon>
        <taxon>Lachnaceae</taxon>
        <taxon>Lachnellula</taxon>
    </lineage>
</organism>
<keyword evidence="5" id="KW-1185">Reference proteome</keyword>
<feature type="compositionally biased region" description="Low complexity" evidence="1">
    <location>
        <begin position="71"/>
        <end position="87"/>
    </location>
</feature>
<evidence type="ECO:0000256" key="3">
    <source>
        <dbReference type="SAM" id="SignalP"/>
    </source>
</evidence>
<keyword evidence="2" id="KW-0812">Transmembrane</keyword>